<evidence type="ECO:0008006" key="5">
    <source>
        <dbReference type="Google" id="ProtNLM"/>
    </source>
</evidence>
<dbReference type="RefSeq" id="WP_141294993.1">
    <property type="nucleotide sequence ID" value="NZ_BJCD01000051.1"/>
</dbReference>
<reference evidence="4" key="1">
    <citation type="submission" date="2019-02" db="EMBL/GenBank/DDBJ databases">
        <title>Draft genome sequence of Planktothrix agardhii NIES-905.</title>
        <authorList>
            <person name="Yamaguchi H."/>
            <person name="Suzuki S."/>
            <person name="Kawachi M."/>
        </authorList>
    </citation>
    <scope>NUCLEOTIDE SEQUENCE [LARGE SCALE GENOMIC DNA]</scope>
    <source>
        <strain evidence="4">CCAP 1459/11A</strain>
    </source>
</reference>
<organism evidence="3 4">
    <name type="scientific">Planktothrix agardhii CCAP 1459/11A</name>
    <dbReference type="NCBI Taxonomy" id="282420"/>
    <lineage>
        <taxon>Bacteria</taxon>
        <taxon>Bacillati</taxon>
        <taxon>Cyanobacteriota</taxon>
        <taxon>Cyanophyceae</taxon>
        <taxon>Oscillatoriophycideae</taxon>
        <taxon>Oscillatoriales</taxon>
        <taxon>Microcoleaceae</taxon>
        <taxon>Planktothrix</taxon>
    </lineage>
</organism>
<feature type="compositionally biased region" description="Polar residues" evidence="2">
    <location>
        <begin position="326"/>
        <end position="335"/>
    </location>
</feature>
<feature type="coiled-coil region" evidence="1">
    <location>
        <begin position="213"/>
        <end position="240"/>
    </location>
</feature>
<evidence type="ECO:0000313" key="3">
    <source>
        <dbReference type="EMBL" id="GDZ95014.1"/>
    </source>
</evidence>
<dbReference type="EMBL" id="BJCD01000051">
    <property type="protein sequence ID" value="GDZ95014.1"/>
    <property type="molecule type" value="Genomic_DNA"/>
</dbReference>
<comment type="caution">
    <text evidence="3">The sequence shown here is derived from an EMBL/GenBank/DDBJ whole genome shotgun (WGS) entry which is preliminary data.</text>
</comment>
<sequence>MTATYNPIISTEELRLSLFQKRPLPDAQTTIVLSGEGMELLTIEQGQRGITAGEMIWRKYHTLYKVDITEHPLSFECTLPCSTDAFDFHAKINFRCAVRDAAMIVQRNVTDVLAILQPTITDVMRNISRDYEVENSGMAERKITDRVRQEVYDEGFRSDRFVVTLSLEKEARDRIRKIKSIKEDTKIETTTIQSQIELGKQQQELIRQQQQYQMEMEMERHKLELKREEMEIERVEMRMKFYDPLIQSGSWKLLALQLANNPRDTELVLGLITQQQQIERSHQVNMLQLLLKEDAIEGTQVAEIGKRFLQSLTGTSGSILPALESSGGNESTSPKAQDGMGGKTDSSMKNDLTFNKDELT</sequence>
<keyword evidence="1" id="KW-0175">Coiled coil</keyword>
<dbReference type="Proteomes" id="UP000299794">
    <property type="component" value="Unassembled WGS sequence"/>
</dbReference>
<evidence type="ECO:0000313" key="4">
    <source>
        <dbReference type="Proteomes" id="UP000299794"/>
    </source>
</evidence>
<feature type="compositionally biased region" description="Polar residues" evidence="2">
    <location>
        <begin position="344"/>
        <end position="353"/>
    </location>
</feature>
<accession>A0A4P5ZIQ6</accession>
<name>A0A4P5ZIQ6_PLAAG</name>
<feature type="region of interest" description="Disordered" evidence="2">
    <location>
        <begin position="320"/>
        <end position="360"/>
    </location>
</feature>
<proteinExistence type="predicted"/>
<gene>
    <name evidence="3" type="ORF">PA905_31950</name>
</gene>
<evidence type="ECO:0000256" key="2">
    <source>
        <dbReference type="SAM" id="MobiDB-lite"/>
    </source>
</evidence>
<protein>
    <recommendedName>
        <fullName evidence="5">Band 7 domain-containing protein</fullName>
    </recommendedName>
</protein>
<evidence type="ECO:0000256" key="1">
    <source>
        <dbReference type="SAM" id="Coils"/>
    </source>
</evidence>
<dbReference type="AlphaFoldDB" id="A0A4P5ZIQ6"/>